<evidence type="ECO:0000256" key="1">
    <source>
        <dbReference type="SAM" id="MobiDB-lite"/>
    </source>
</evidence>
<evidence type="ECO:0000313" key="3">
    <source>
        <dbReference type="Proteomes" id="UP000494365"/>
    </source>
</evidence>
<dbReference type="RefSeq" id="WP_217469138.1">
    <property type="nucleotide sequence ID" value="NZ_CADIKK010000016.1"/>
</dbReference>
<feature type="region of interest" description="Disordered" evidence="1">
    <location>
        <begin position="268"/>
        <end position="296"/>
    </location>
</feature>
<gene>
    <name evidence="2" type="ORF">LMG28614_03668</name>
</gene>
<accession>A0A6S7CM45</accession>
<dbReference type="AlphaFoldDB" id="A0A6S7CM45"/>
<keyword evidence="3" id="KW-1185">Reference proteome</keyword>
<organism evidence="2 3">
    <name type="scientific">Paraburkholderia ultramafica</name>
    <dbReference type="NCBI Taxonomy" id="1544867"/>
    <lineage>
        <taxon>Bacteria</taxon>
        <taxon>Pseudomonadati</taxon>
        <taxon>Pseudomonadota</taxon>
        <taxon>Betaproteobacteria</taxon>
        <taxon>Burkholderiales</taxon>
        <taxon>Burkholderiaceae</taxon>
        <taxon>Paraburkholderia</taxon>
    </lineage>
</organism>
<dbReference type="Proteomes" id="UP000494365">
    <property type="component" value="Unassembled WGS sequence"/>
</dbReference>
<proteinExistence type="predicted"/>
<evidence type="ECO:0000313" key="2">
    <source>
        <dbReference type="EMBL" id="CAB3793188.1"/>
    </source>
</evidence>
<protein>
    <recommendedName>
        <fullName evidence="4">Calcineurin-like phosphoesterase domain-containing protein</fullName>
    </recommendedName>
</protein>
<sequence length="398" mass="44266">MTKDPCTLSGLRTELNAKWRRSLRNIACVVVAVASVIWPTADSFAKNDDGNSESRAYAIGLWGDLPYSDTQAQVGVPNLIADMNAQKLAFTVHDGDLKAGNGTPGSATPTTCSDALYVQALGYFNALKSAAMFTTGDNDWTDCDRVSNGGFSSRERLDHERQVFFSTPYSMGQRPILQEVQMDRLCLDNDSHLVSCVENRRWTVNGVVYATLNIQGSCNNLCDTKPDQAEFAARNHADILWMQQTFRAAIEHNASAVMFISQADPGWDNSDATRAPTRDPKTLVENDMLPSSDPAYPGPTPDGFKDFLLALRDEVIAFRKPVAYVHGDSHYFRIDRPFLDAQGRRLENFIRVETFGDNQANGDNDVHWLKVFVDDRTREVFSFQPQIVPANRTAVPQP</sequence>
<name>A0A6S7CM45_9BURK</name>
<reference evidence="2 3" key="1">
    <citation type="submission" date="2020-04" db="EMBL/GenBank/DDBJ databases">
        <authorList>
            <person name="De Canck E."/>
        </authorList>
    </citation>
    <scope>NUCLEOTIDE SEQUENCE [LARGE SCALE GENOMIC DNA]</scope>
    <source>
        <strain evidence="2 3">LMG 28614</strain>
    </source>
</reference>
<dbReference type="EMBL" id="CADIKK010000016">
    <property type="protein sequence ID" value="CAB3793188.1"/>
    <property type="molecule type" value="Genomic_DNA"/>
</dbReference>
<evidence type="ECO:0008006" key="4">
    <source>
        <dbReference type="Google" id="ProtNLM"/>
    </source>
</evidence>